<name>A0A2A5J4K9_RHOSG</name>
<comment type="caution">
    <text evidence="1">The sequence shown here is derived from an EMBL/GenBank/DDBJ whole genome shotgun (WGS) entry which is preliminary data.</text>
</comment>
<evidence type="ECO:0000313" key="1">
    <source>
        <dbReference type="EMBL" id="PCK24167.1"/>
    </source>
</evidence>
<dbReference type="Proteomes" id="UP000230886">
    <property type="component" value="Unassembled WGS sequence"/>
</dbReference>
<evidence type="ECO:0000313" key="2">
    <source>
        <dbReference type="Proteomes" id="UP000230886"/>
    </source>
</evidence>
<dbReference type="EMBL" id="NOVD01000036">
    <property type="protein sequence ID" value="PCK24167.1"/>
    <property type="molecule type" value="Genomic_DNA"/>
</dbReference>
<gene>
    <name evidence="1" type="ORF">CHR55_27385</name>
</gene>
<protein>
    <submittedName>
        <fullName evidence="1">Uncharacterized protein</fullName>
    </submittedName>
</protein>
<dbReference type="AlphaFoldDB" id="A0A2A5J4K9"/>
<sequence length="92" mass="9823">MPSILLVLATDRGPSTMSKLLAGLSITRSTDKTAHIIKAAEPSITEFAMQYPDQLLARSGTGRPFTAVDDTGIPYTVWANLTKLTSALSITD</sequence>
<reference evidence="1 2" key="1">
    <citation type="submission" date="2017-07" db="EMBL/GenBank/DDBJ databases">
        <title>Draft sequence of Rhodococcus enclensis 23b-28.</title>
        <authorList>
            <person name="Besaury L."/>
            <person name="Sancelme M."/>
            <person name="Amato P."/>
            <person name="Lallement A."/>
            <person name="Delort A.-M."/>
        </authorList>
    </citation>
    <scope>NUCLEOTIDE SEQUENCE [LARGE SCALE GENOMIC DNA]</scope>
    <source>
        <strain evidence="1 2">23b-28</strain>
    </source>
</reference>
<proteinExistence type="predicted"/>
<organism evidence="1 2">
    <name type="scientific">Rhodococcus qingshengii</name>
    <dbReference type="NCBI Taxonomy" id="334542"/>
    <lineage>
        <taxon>Bacteria</taxon>
        <taxon>Bacillati</taxon>
        <taxon>Actinomycetota</taxon>
        <taxon>Actinomycetes</taxon>
        <taxon>Mycobacteriales</taxon>
        <taxon>Nocardiaceae</taxon>
        <taxon>Rhodococcus</taxon>
        <taxon>Rhodococcus erythropolis group</taxon>
    </lineage>
</organism>
<accession>A0A2A5J4K9</accession>